<dbReference type="EMBL" id="CP001360">
    <property type="protein sequence ID" value="ACN85124.1"/>
    <property type="molecule type" value="Genomic_DNA"/>
</dbReference>
<proteinExistence type="predicted"/>
<accession>A0A3B6VIL1</accession>
<protein>
    <submittedName>
        <fullName evidence="1">Hydrolase (HAD superfamily) protein-like protein</fullName>
    </submittedName>
</protein>
<dbReference type="SUPFAM" id="SSF56784">
    <property type="entry name" value="HAD-like"/>
    <property type="match status" value="1"/>
</dbReference>
<keyword evidence="2" id="KW-1185">Reference proteome</keyword>
<dbReference type="Proteomes" id="UP000001803">
    <property type="component" value="Plasmid pBHWA1"/>
</dbReference>
<evidence type="ECO:0000313" key="1">
    <source>
        <dbReference type="EMBL" id="ACN85124.1"/>
    </source>
</evidence>
<dbReference type="GO" id="GO:0016787">
    <property type="term" value="F:hydrolase activity"/>
    <property type="evidence" value="ECO:0007669"/>
    <property type="project" value="UniProtKB-KW"/>
</dbReference>
<evidence type="ECO:0000313" key="2">
    <source>
        <dbReference type="Proteomes" id="UP000001803"/>
    </source>
</evidence>
<dbReference type="KEGG" id="bhy:BHWA1_02673"/>
<keyword evidence="1" id="KW-0614">Plasmid</keyword>
<dbReference type="RefSeq" id="WP_012672150.1">
    <property type="nucleotide sequence ID" value="NC_012226.1"/>
</dbReference>
<organism evidence="1 2">
    <name type="scientific">Brachyspira hyodysenteriae (strain ATCC 49526 / WA1)</name>
    <dbReference type="NCBI Taxonomy" id="565034"/>
    <lineage>
        <taxon>Bacteria</taxon>
        <taxon>Pseudomonadati</taxon>
        <taxon>Spirochaetota</taxon>
        <taxon>Spirochaetia</taxon>
        <taxon>Brachyspirales</taxon>
        <taxon>Brachyspiraceae</taxon>
        <taxon>Brachyspira</taxon>
    </lineage>
</organism>
<dbReference type="Gene3D" id="1.10.150.400">
    <property type="match status" value="1"/>
</dbReference>
<dbReference type="NCBIfam" id="TIGR01549">
    <property type="entry name" value="HAD-SF-IA-v1"/>
    <property type="match status" value="1"/>
</dbReference>
<sequence length="711" mass="84052">MYEKIELIKIFNNNFNFLKNEPIVLYGIGYRTEILVNNLSGYNIIGLMDSYSSGYKAYGINVINQEEAIKLTKNIILVCIYESAKVIYKNISYLENYGINIYHVSGKRMKHTLLIESKDNYFLIRKEQIKKYIDDYDIISFDIFDTLITRISYTLHDIFKYSEIQIKEQLNLEIDFLSLRILSEKEAYFKYRDKTTIDDIYNILNDKLHIDSELIKKIKIIEIETEKKFLIKREEVIELLEYSICKNKKVIFISDMYFNSNIIKDILETVGIIFNNKMYISCDIGKSKHNGSLWEYISNEYKGMKILHIGDNENSDIIQSNKYDIKGIKINSPLDSYNNSIMKENFKNYDFDLYGKLVFGNFISHLFNSPFKNYSSPIKIDSHFDVGYLFFGPLIYNFMIWLVNSCKKNNINKILFIARDGYILNLVYKYIDYSNIENIYFYSSRQSLSVISIFSEKDIIDNIEINYKTSINMKATLNSFVKNRLGIELHKYDKLKDLKLFEIKKEIIIKHVINNYKEKIISNSAIERNEYFKYLDKIGINHEDNIAFVNFVGAGATQYYIEKLFKNNMYFYYFATNNRISSLNLKSNYYTLYGNNLDQALSNNPLVENSLISEAVFTSPEGQFIKFINNDIIFAYDEKERYNLGIDKIHKGIEKFFIDMHKIGLKLTKNTELILDIYNIFFNDDFSIKEEFIKNSFIILDPFLHEKRTLK</sequence>
<dbReference type="InterPro" id="IPR006439">
    <property type="entry name" value="HAD-SF_hydro_IA"/>
</dbReference>
<dbReference type="InterPro" id="IPR036412">
    <property type="entry name" value="HAD-like_sf"/>
</dbReference>
<dbReference type="AlphaFoldDB" id="A0A3B6VIL1"/>
<dbReference type="InterPro" id="IPR023214">
    <property type="entry name" value="HAD_sf"/>
</dbReference>
<gene>
    <name evidence="1" type="ordered locus">BHWA1_02673</name>
</gene>
<geneLocation type="plasmid" evidence="1 2">
    <name>pBHWA1</name>
</geneLocation>
<name>A0A3B6VIL1_BRAHW</name>
<dbReference type="Gene3D" id="3.40.50.1000">
    <property type="entry name" value="HAD superfamily/HAD-like"/>
    <property type="match status" value="1"/>
</dbReference>
<reference evidence="1 2" key="1">
    <citation type="journal article" date="2009" name="PLoS ONE">
        <title>Genome sequence of the pathogenic intestinal spirochete Brachyspira hyodysenteriae reveals adaptations to its lifestyle in the porcine large intestine.</title>
        <authorList>
            <person name="Bellgard M.I."/>
            <person name="Wanchanthuek P."/>
            <person name="La T."/>
            <person name="Ryan K."/>
            <person name="Moolhuijzen P."/>
            <person name="Albertyn Z."/>
            <person name="Shaban B."/>
            <person name="Motro Y."/>
            <person name="Dunn D.S."/>
            <person name="Schibeci D."/>
            <person name="Hunter A."/>
            <person name="Barrero R."/>
            <person name="Phillips N.D."/>
            <person name="Hampson D.J."/>
        </authorList>
    </citation>
    <scope>NUCLEOTIDE SEQUENCE [LARGE SCALE GENOMIC DNA]</scope>
    <source>
        <strain evidence="2">ATCC 49526 / WA1</strain>
    </source>
</reference>